<gene>
    <name evidence="4" type="ORF">CLV28_1001</name>
</gene>
<reference evidence="4 5" key="1">
    <citation type="submission" date="2017-11" db="EMBL/GenBank/DDBJ databases">
        <title>Genomic Encyclopedia of Archaeal and Bacterial Type Strains, Phase II (KMG-II): From Individual Species to Whole Genera.</title>
        <authorList>
            <person name="Goeker M."/>
        </authorList>
    </citation>
    <scope>NUCLEOTIDE SEQUENCE [LARGE SCALE GENOMIC DNA]</scope>
    <source>
        <strain evidence="4 5">DSM 25478</strain>
    </source>
</reference>
<protein>
    <submittedName>
        <fullName evidence="4">CAAX prenyl protease-like protein</fullName>
    </submittedName>
</protein>
<proteinExistence type="predicted"/>
<feature type="transmembrane region" description="Helical" evidence="2">
    <location>
        <begin position="129"/>
        <end position="149"/>
    </location>
</feature>
<dbReference type="Proteomes" id="UP000231693">
    <property type="component" value="Unassembled WGS sequence"/>
</dbReference>
<feature type="transmembrane region" description="Helical" evidence="2">
    <location>
        <begin position="86"/>
        <end position="108"/>
    </location>
</feature>
<evidence type="ECO:0000256" key="2">
    <source>
        <dbReference type="SAM" id="Phobius"/>
    </source>
</evidence>
<organism evidence="4 5">
    <name type="scientific">Sediminihabitans luteus</name>
    <dbReference type="NCBI Taxonomy" id="1138585"/>
    <lineage>
        <taxon>Bacteria</taxon>
        <taxon>Bacillati</taxon>
        <taxon>Actinomycetota</taxon>
        <taxon>Actinomycetes</taxon>
        <taxon>Micrococcales</taxon>
        <taxon>Cellulomonadaceae</taxon>
        <taxon>Sediminihabitans</taxon>
    </lineage>
</organism>
<feature type="region of interest" description="Disordered" evidence="1">
    <location>
        <begin position="1"/>
        <end position="28"/>
    </location>
</feature>
<evidence type="ECO:0000313" key="5">
    <source>
        <dbReference type="Proteomes" id="UP000231693"/>
    </source>
</evidence>
<evidence type="ECO:0000259" key="3">
    <source>
        <dbReference type="Pfam" id="PF02517"/>
    </source>
</evidence>
<feature type="domain" description="CAAX prenyl protease 2/Lysostaphin resistance protein A-like" evidence="3">
    <location>
        <begin position="168"/>
        <end position="262"/>
    </location>
</feature>
<evidence type="ECO:0000256" key="1">
    <source>
        <dbReference type="SAM" id="MobiDB-lite"/>
    </source>
</evidence>
<evidence type="ECO:0000313" key="4">
    <source>
        <dbReference type="EMBL" id="PJJ77775.1"/>
    </source>
</evidence>
<keyword evidence="2" id="KW-1133">Transmembrane helix</keyword>
<dbReference type="EMBL" id="PGFE01000001">
    <property type="protein sequence ID" value="PJJ77775.1"/>
    <property type="molecule type" value="Genomic_DNA"/>
</dbReference>
<keyword evidence="2" id="KW-0812">Transmembrane</keyword>
<dbReference type="GO" id="GO:0080120">
    <property type="term" value="P:CAAX-box protein maturation"/>
    <property type="evidence" value="ECO:0007669"/>
    <property type="project" value="UniProtKB-ARBA"/>
</dbReference>
<name>A0A2M9D118_9CELL</name>
<sequence>MVPDDAPSPGPVPAVGRAPGSRPGTLTGEPRRRVTAEIWIVLGLSLGQSAVYALVNIVARLSAQTPLAEQSTQLNPTRSPRPYLDLTYQLLGIGFALVPVALALYLLAGRGRSVRAALGLDASRPGRDIAWGFALAAAIGIPGLGFYLLGRAIGITVEVQASGLDAYWWTVPVLILSALQNALLEEVIVVGYLYERLTDLRWSRVRFVVASSLLRGSYHLYQGIGPAIGNVVMGVVFSWFYTSRWGRRRVLPLVVAHTLLDVVAFVGYALLPEGAKDWLGL</sequence>
<keyword evidence="5" id="KW-1185">Reference proteome</keyword>
<dbReference type="Pfam" id="PF02517">
    <property type="entry name" value="Rce1-like"/>
    <property type="match status" value="1"/>
</dbReference>
<dbReference type="GO" id="GO:0006508">
    <property type="term" value="P:proteolysis"/>
    <property type="evidence" value="ECO:0007669"/>
    <property type="project" value="UniProtKB-KW"/>
</dbReference>
<accession>A0A2M9D118</accession>
<dbReference type="InterPro" id="IPR003675">
    <property type="entry name" value="Rce1/LyrA-like_dom"/>
</dbReference>
<dbReference type="GO" id="GO:0004175">
    <property type="term" value="F:endopeptidase activity"/>
    <property type="evidence" value="ECO:0007669"/>
    <property type="project" value="UniProtKB-ARBA"/>
</dbReference>
<keyword evidence="4" id="KW-0645">Protease</keyword>
<keyword evidence="4" id="KW-0378">Hydrolase</keyword>
<feature type="transmembrane region" description="Helical" evidence="2">
    <location>
        <begin position="227"/>
        <end position="243"/>
    </location>
</feature>
<dbReference type="AlphaFoldDB" id="A0A2M9D118"/>
<comment type="caution">
    <text evidence="4">The sequence shown here is derived from an EMBL/GenBank/DDBJ whole genome shotgun (WGS) entry which is preliminary data.</text>
</comment>
<feature type="transmembrane region" description="Helical" evidence="2">
    <location>
        <begin position="250"/>
        <end position="271"/>
    </location>
</feature>
<keyword evidence="2" id="KW-0472">Membrane</keyword>
<feature type="compositionally biased region" description="Pro residues" evidence="1">
    <location>
        <begin position="1"/>
        <end position="12"/>
    </location>
</feature>